<keyword evidence="2" id="KW-1185">Reference proteome</keyword>
<organism evidence="1 2">
    <name type="scientific">Bdellovibrio bacteriovorus (strain ATCC 15356 / DSM 50701 / NCIMB 9529 / HD100)</name>
    <dbReference type="NCBI Taxonomy" id="264462"/>
    <lineage>
        <taxon>Bacteria</taxon>
        <taxon>Pseudomonadati</taxon>
        <taxon>Bdellovibrionota</taxon>
        <taxon>Bdellovibrionia</taxon>
        <taxon>Bdellovibrionales</taxon>
        <taxon>Pseudobdellovibrionaceae</taxon>
        <taxon>Bdellovibrio</taxon>
    </lineage>
</organism>
<evidence type="ECO:0000313" key="1">
    <source>
        <dbReference type="EMBL" id="CAE80585.1"/>
    </source>
</evidence>
<dbReference type="KEGG" id="bba:Bd2802"/>
<accession>Q6MJH5</accession>
<proteinExistence type="predicted"/>
<sequence>MLGYRQVGKTTDFDSVIRRFESCYPIHFSFKK</sequence>
<dbReference type="EMBL" id="BX842653">
    <property type="protein sequence ID" value="CAE80585.1"/>
    <property type="molecule type" value="Genomic_DNA"/>
</dbReference>
<gene>
    <name evidence="1" type="ordered locus">Bd2802</name>
</gene>
<dbReference type="Proteomes" id="UP000008080">
    <property type="component" value="Chromosome"/>
</dbReference>
<dbReference type="AlphaFoldDB" id="Q6MJH5"/>
<evidence type="ECO:0000313" key="2">
    <source>
        <dbReference type="Proteomes" id="UP000008080"/>
    </source>
</evidence>
<protein>
    <submittedName>
        <fullName evidence="1">Uncharacterized protein</fullName>
    </submittedName>
</protein>
<reference evidence="1 2" key="1">
    <citation type="journal article" date="2004" name="Science">
        <title>A predator unmasked: life cycle of Bdellovibrio bacteriovorus from a genomic perspective.</title>
        <authorList>
            <person name="Rendulic S."/>
            <person name="Jagtap P."/>
            <person name="Rosinus A."/>
            <person name="Eppinger M."/>
            <person name="Baar C."/>
            <person name="Lanz C."/>
            <person name="Keller H."/>
            <person name="Lambert C."/>
            <person name="Evans K.J."/>
            <person name="Goesmann A."/>
            <person name="Meyer F."/>
            <person name="Sockett R.E."/>
            <person name="Schuster S.C."/>
        </authorList>
    </citation>
    <scope>NUCLEOTIDE SEQUENCE [LARGE SCALE GENOMIC DNA]</scope>
    <source>
        <strain evidence="2">ATCC 15356 / DSM 50701 / NCIMB 9529 / HD100</strain>
    </source>
</reference>
<name>Q6MJH5_BDEBA</name>
<dbReference type="HOGENOM" id="CLU_3388238_0_0_7"/>